<gene>
    <name evidence="1" type="ORF">COB21_01400</name>
</gene>
<sequence length="273" mass="31184">MFLRVLIGCVFLIRTASFTDFDIDPYFHKLAEFNFTPQVGGRLYDNVSHLKSEKKYSSKDVLVDFNLGVRCLPEVDVQAELDFSRTHRLNFGLQRVGAQARYQLLDDIGGDPVSLILGGQFFYVPTRNMRDVSSPYHGQTNLEAGVSVGKEWSLNLTYVARLWGFVGMGQANRGLPWIKSQLHLDTKCFLGRIFLYGKGYFGLGNTKEINLARFDNGYGNIEHRSVDLGIKYLAKIGVWGDLTLGYQYRIWAYAFPEKTTIFYLAYRYPFSVL</sequence>
<name>A0A2A4X761_UNCAE</name>
<reference evidence="2" key="1">
    <citation type="submission" date="2017-08" db="EMBL/GenBank/DDBJ databases">
        <title>A dynamic microbial community with high functional redundancy inhabits the cold, oxic subseafloor aquifer.</title>
        <authorList>
            <person name="Tully B.J."/>
            <person name="Wheat C.G."/>
            <person name="Glazer B.T."/>
            <person name="Huber J.A."/>
        </authorList>
    </citation>
    <scope>NUCLEOTIDE SEQUENCE [LARGE SCALE GENOMIC DNA]</scope>
</reference>
<evidence type="ECO:0000313" key="1">
    <source>
        <dbReference type="EMBL" id="PCI78151.1"/>
    </source>
</evidence>
<evidence type="ECO:0000313" key="2">
    <source>
        <dbReference type="Proteomes" id="UP000218775"/>
    </source>
</evidence>
<comment type="caution">
    <text evidence="1">The sequence shown here is derived from an EMBL/GenBank/DDBJ whole genome shotgun (WGS) entry which is preliminary data.</text>
</comment>
<dbReference type="Proteomes" id="UP000218775">
    <property type="component" value="Unassembled WGS sequence"/>
</dbReference>
<dbReference type="EMBL" id="NVUK01000008">
    <property type="protein sequence ID" value="PCI78151.1"/>
    <property type="molecule type" value="Genomic_DNA"/>
</dbReference>
<proteinExistence type="predicted"/>
<organism evidence="1 2">
    <name type="scientific">Aerophobetes bacterium</name>
    <dbReference type="NCBI Taxonomy" id="2030807"/>
    <lineage>
        <taxon>Bacteria</taxon>
        <taxon>Candidatus Aerophobota</taxon>
    </lineage>
</organism>
<accession>A0A2A4X761</accession>
<protein>
    <submittedName>
        <fullName evidence="1">Uncharacterized protein</fullName>
    </submittedName>
</protein>
<dbReference type="AlphaFoldDB" id="A0A2A4X761"/>